<evidence type="ECO:0000256" key="5">
    <source>
        <dbReference type="SAM" id="Coils"/>
    </source>
</evidence>
<evidence type="ECO:0000256" key="6">
    <source>
        <dbReference type="SAM" id="Phobius"/>
    </source>
</evidence>
<dbReference type="PANTHER" id="PTHR33248">
    <property type="entry name" value="ZINC ION-BINDING PROTEIN"/>
    <property type="match status" value="1"/>
</dbReference>
<gene>
    <name evidence="8" type="ORF">Salat_1037000</name>
</gene>
<reference evidence="8" key="1">
    <citation type="submission" date="2020-06" db="EMBL/GenBank/DDBJ databases">
        <authorList>
            <person name="Li T."/>
            <person name="Hu X."/>
            <person name="Zhang T."/>
            <person name="Song X."/>
            <person name="Zhang H."/>
            <person name="Dai N."/>
            <person name="Sheng W."/>
            <person name="Hou X."/>
            <person name="Wei L."/>
        </authorList>
    </citation>
    <scope>NUCLEOTIDE SEQUENCE</scope>
    <source>
        <strain evidence="8">3651</strain>
        <tissue evidence="8">Leaf</tissue>
    </source>
</reference>
<name>A0AAE1YN87_9LAMI</name>
<evidence type="ECO:0000256" key="2">
    <source>
        <dbReference type="ARBA" id="ARBA00022771"/>
    </source>
</evidence>
<dbReference type="EMBL" id="JACGWO010000003">
    <property type="protein sequence ID" value="KAK4432748.1"/>
    <property type="molecule type" value="Genomic_DNA"/>
</dbReference>
<evidence type="ECO:0000259" key="7">
    <source>
        <dbReference type="PROSITE" id="PS51999"/>
    </source>
</evidence>
<keyword evidence="9" id="KW-1185">Reference proteome</keyword>
<dbReference type="GO" id="GO:0008270">
    <property type="term" value="F:zinc ion binding"/>
    <property type="evidence" value="ECO:0007669"/>
    <property type="project" value="UniProtKB-KW"/>
</dbReference>
<feature type="transmembrane region" description="Helical" evidence="6">
    <location>
        <begin position="84"/>
        <end position="103"/>
    </location>
</feature>
<dbReference type="Pfam" id="PF06839">
    <property type="entry name" value="Zn_ribbon_GRF"/>
    <property type="match status" value="1"/>
</dbReference>
<proteinExistence type="predicted"/>
<evidence type="ECO:0000256" key="4">
    <source>
        <dbReference type="PROSITE-ProRule" id="PRU01343"/>
    </source>
</evidence>
<sequence>MSTIVGRVDCYCGRRAVVRTSWTEVNPGRRFNACRDYNRGGCGFFDWEDPPMCRRARAIIPRLLRKKNEMEQEIMKLKCSKKKLWKVILLLFGVWLICIWVSVGCCLKKQEDCSRLLKMKMIAGHV</sequence>
<organism evidence="8 9">
    <name type="scientific">Sesamum alatum</name>
    <dbReference type="NCBI Taxonomy" id="300844"/>
    <lineage>
        <taxon>Eukaryota</taxon>
        <taxon>Viridiplantae</taxon>
        <taxon>Streptophyta</taxon>
        <taxon>Embryophyta</taxon>
        <taxon>Tracheophyta</taxon>
        <taxon>Spermatophyta</taxon>
        <taxon>Magnoliopsida</taxon>
        <taxon>eudicotyledons</taxon>
        <taxon>Gunneridae</taxon>
        <taxon>Pentapetalae</taxon>
        <taxon>asterids</taxon>
        <taxon>lamiids</taxon>
        <taxon>Lamiales</taxon>
        <taxon>Pedaliaceae</taxon>
        <taxon>Sesamum</taxon>
    </lineage>
</organism>
<evidence type="ECO:0000256" key="1">
    <source>
        <dbReference type="ARBA" id="ARBA00022723"/>
    </source>
</evidence>
<reference evidence="8" key="2">
    <citation type="journal article" date="2024" name="Plant">
        <title>Genomic evolution and insights into agronomic trait innovations of Sesamum species.</title>
        <authorList>
            <person name="Miao H."/>
            <person name="Wang L."/>
            <person name="Qu L."/>
            <person name="Liu H."/>
            <person name="Sun Y."/>
            <person name="Le M."/>
            <person name="Wang Q."/>
            <person name="Wei S."/>
            <person name="Zheng Y."/>
            <person name="Lin W."/>
            <person name="Duan Y."/>
            <person name="Cao H."/>
            <person name="Xiong S."/>
            <person name="Wang X."/>
            <person name="Wei L."/>
            <person name="Li C."/>
            <person name="Ma Q."/>
            <person name="Ju M."/>
            <person name="Zhao R."/>
            <person name="Li G."/>
            <person name="Mu C."/>
            <person name="Tian Q."/>
            <person name="Mei H."/>
            <person name="Zhang T."/>
            <person name="Gao T."/>
            <person name="Zhang H."/>
        </authorList>
    </citation>
    <scope>NUCLEOTIDE SEQUENCE</scope>
    <source>
        <strain evidence="8">3651</strain>
    </source>
</reference>
<dbReference type="InterPro" id="IPR010666">
    <property type="entry name" value="Znf_GRF"/>
</dbReference>
<dbReference type="PROSITE" id="PS51999">
    <property type="entry name" value="ZF_GRF"/>
    <property type="match status" value="1"/>
</dbReference>
<evidence type="ECO:0000313" key="9">
    <source>
        <dbReference type="Proteomes" id="UP001293254"/>
    </source>
</evidence>
<keyword evidence="2 4" id="KW-0863">Zinc-finger</keyword>
<comment type="caution">
    <text evidence="8">The sequence shown here is derived from an EMBL/GenBank/DDBJ whole genome shotgun (WGS) entry which is preliminary data.</text>
</comment>
<keyword evidence="3" id="KW-0862">Zinc</keyword>
<protein>
    <recommendedName>
        <fullName evidence="7">GRF-type domain-containing protein</fullName>
    </recommendedName>
</protein>
<evidence type="ECO:0000313" key="8">
    <source>
        <dbReference type="EMBL" id="KAK4432748.1"/>
    </source>
</evidence>
<evidence type="ECO:0000256" key="3">
    <source>
        <dbReference type="ARBA" id="ARBA00022833"/>
    </source>
</evidence>
<keyword evidence="1" id="KW-0479">Metal-binding</keyword>
<keyword evidence="6" id="KW-0812">Transmembrane</keyword>
<feature type="domain" description="GRF-type" evidence="7">
    <location>
        <begin position="10"/>
        <end position="51"/>
    </location>
</feature>
<keyword evidence="6" id="KW-1133">Transmembrane helix</keyword>
<keyword evidence="6" id="KW-0472">Membrane</keyword>
<feature type="coiled-coil region" evidence="5">
    <location>
        <begin position="53"/>
        <end position="80"/>
    </location>
</feature>
<keyword evidence="5" id="KW-0175">Coiled coil</keyword>
<dbReference type="Proteomes" id="UP001293254">
    <property type="component" value="Unassembled WGS sequence"/>
</dbReference>
<dbReference type="AlphaFoldDB" id="A0AAE1YN87"/>
<accession>A0AAE1YN87</accession>